<feature type="transmembrane region" description="Helical" evidence="6">
    <location>
        <begin position="278"/>
        <end position="297"/>
    </location>
</feature>
<dbReference type="InterPro" id="IPR044770">
    <property type="entry name" value="MFS_spinster-like"/>
</dbReference>
<evidence type="ECO:0000256" key="4">
    <source>
        <dbReference type="ARBA" id="ARBA00022989"/>
    </source>
</evidence>
<dbReference type="EMBL" id="FMTM01000005">
    <property type="protein sequence ID" value="SCW65720.1"/>
    <property type="molecule type" value="Genomic_DNA"/>
</dbReference>
<comment type="subcellular location">
    <subcellularLocation>
        <location evidence="1">Membrane</location>
        <topology evidence="1">Multi-pass membrane protein</topology>
    </subcellularLocation>
</comment>
<feature type="transmembrane region" description="Helical" evidence="6">
    <location>
        <begin position="336"/>
        <end position="360"/>
    </location>
</feature>
<feature type="transmembrane region" description="Helical" evidence="6">
    <location>
        <begin position="372"/>
        <end position="393"/>
    </location>
</feature>
<gene>
    <name evidence="8" type="ORF">SAMN02927900_03488</name>
</gene>
<evidence type="ECO:0000256" key="2">
    <source>
        <dbReference type="ARBA" id="ARBA00022448"/>
    </source>
</evidence>
<feature type="transmembrane region" description="Helical" evidence="6">
    <location>
        <begin position="160"/>
        <end position="181"/>
    </location>
</feature>
<keyword evidence="2" id="KW-0813">Transport</keyword>
<dbReference type="Proteomes" id="UP000199542">
    <property type="component" value="Unassembled WGS sequence"/>
</dbReference>
<dbReference type="SUPFAM" id="SSF103473">
    <property type="entry name" value="MFS general substrate transporter"/>
    <property type="match status" value="1"/>
</dbReference>
<dbReference type="RefSeq" id="WP_092586177.1">
    <property type="nucleotide sequence ID" value="NZ_FMTM01000005.1"/>
</dbReference>
<evidence type="ECO:0000313" key="9">
    <source>
        <dbReference type="Proteomes" id="UP000199542"/>
    </source>
</evidence>
<dbReference type="GO" id="GO:0022857">
    <property type="term" value="F:transmembrane transporter activity"/>
    <property type="evidence" value="ECO:0007669"/>
    <property type="project" value="InterPro"/>
</dbReference>
<accession>A0A1G4S9G5</accession>
<dbReference type="InterPro" id="IPR036259">
    <property type="entry name" value="MFS_trans_sf"/>
</dbReference>
<name>A0A1G4S9G5_9HYPH</name>
<keyword evidence="4 6" id="KW-1133">Transmembrane helix</keyword>
<reference evidence="8 9" key="1">
    <citation type="submission" date="2016-10" db="EMBL/GenBank/DDBJ databases">
        <authorList>
            <person name="de Groot N.N."/>
        </authorList>
    </citation>
    <scope>NUCLEOTIDE SEQUENCE [LARGE SCALE GENOMIC DNA]</scope>
    <source>
        <strain evidence="8 9">CGMCC 1.3401</strain>
    </source>
</reference>
<feature type="transmembrane region" description="Helical" evidence="6">
    <location>
        <begin position="28"/>
        <end position="47"/>
    </location>
</feature>
<dbReference type="PANTHER" id="PTHR23505:SF79">
    <property type="entry name" value="PROTEIN SPINSTER"/>
    <property type="match status" value="1"/>
</dbReference>
<feature type="domain" description="Major facilitator superfamily (MFS) profile" evidence="7">
    <location>
        <begin position="34"/>
        <end position="431"/>
    </location>
</feature>
<evidence type="ECO:0000259" key="7">
    <source>
        <dbReference type="PROSITE" id="PS50850"/>
    </source>
</evidence>
<dbReference type="PROSITE" id="PS50850">
    <property type="entry name" value="MFS"/>
    <property type="match status" value="1"/>
</dbReference>
<evidence type="ECO:0000313" key="8">
    <source>
        <dbReference type="EMBL" id="SCW65720.1"/>
    </source>
</evidence>
<proteinExistence type="predicted"/>
<feature type="transmembrane region" description="Helical" evidence="6">
    <location>
        <begin position="405"/>
        <end position="426"/>
    </location>
</feature>
<dbReference type="Pfam" id="PF07690">
    <property type="entry name" value="MFS_1"/>
    <property type="match status" value="1"/>
</dbReference>
<feature type="transmembrane region" description="Helical" evidence="6">
    <location>
        <begin position="237"/>
        <end position="258"/>
    </location>
</feature>
<dbReference type="Gene3D" id="1.20.1250.20">
    <property type="entry name" value="MFS general substrate transporter like domains"/>
    <property type="match status" value="1"/>
</dbReference>
<feature type="transmembrane region" description="Helical" evidence="6">
    <location>
        <begin position="309"/>
        <end position="330"/>
    </location>
</feature>
<evidence type="ECO:0000256" key="3">
    <source>
        <dbReference type="ARBA" id="ARBA00022692"/>
    </source>
</evidence>
<evidence type="ECO:0000256" key="5">
    <source>
        <dbReference type="ARBA" id="ARBA00023136"/>
    </source>
</evidence>
<dbReference type="GO" id="GO:0016020">
    <property type="term" value="C:membrane"/>
    <property type="evidence" value="ECO:0007669"/>
    <property type="project" value="UniProtKB-SubCell"/>
</dbReference>
<sequence length="437" mass="45221">MTEIVARSIDASETRAPPIASSREYARGLRMAAICIVLLLVNAFSQIDRILPFILAEKIKTDLSLTDTEVGLLTGLAFAVCYALLSLPLARAADRGSPRFVLVSCVLVWSVMTTLGGFAASFMFLALTRFGVAFGEAGAVPAGHALIVRKIGPERRGLAIGLFAMGIPLGTMVGFAAGGAIADVFGWRVVLIGAGAIGILIGLLTILVAGPTPPLPGTASRDEPFLRTSLDLLSSPVFRWLFTGAVFLGFAGAPFYAFSMPFLIRTHGFTATEVGVSFGMLQGLMGIIGTLGGGRWFDFAVRSGSGKVLDPPAILFLIASVTTTAALFAPTGWMSIALFVPGMLSFSFMLPWGFGAAHLIAGPGRQAQATSLVMIGSGLLGPALGPLIVGVVSDAASAADISNGLGLGLLIVPFSTVLAGITLLIANQRVGALLRQP</sequence>
<keyword evidence="3 6" id="KW-0812">Transmembrane</keyword>
<dbReference type="AlphaFoldDB" id="A0A1G4S9G5"/>
<protein>
    <submittedName>
        <fullName evidence="8">Predicted arabinose efflux permease, MFS family</fullName>
    </submittedName>
</protein>
<feature type="transmembrane region" description="Helical" evidence="6">
    <location>
        <begin position="101"/>
        <end position="124"/>
    </location>
</feature>
<feature type="transmembrane region" description="Helical" evidence="6">
    <location>
        <begin position="70"/>
        <end position="89"/>
    </location>
</feature>
<evidence type="ECO:0000256" key="1">
    <source>
        <dbReference type="ARBA" id="ARBA00004141"/>
    </source>
</evidence>
<organism evidence="8 9">
    <name type="scientific">Rhizobium mongolense subsp. loessense</name>
    <dbReference type="NCBI Taxonomy" id="158890"/>
    <lineage>
        <taxon>Bacteria</taxon>
        <taxon>Pseudomonadati</taxon>
        <taxon>Pseudomonadota</taxon>
        <taxon>Alphaproteobacteria</taxon>
        <taxon>Hyphomicrobiales</taxon>
        <taxon>Rhizobiaceae</taxon>
        <taxon>Rhizobium/Agrobacterium group</taxon>
        <taxon>Rhizobium</taxon>
    </lineage>
</organism>
<dbReference type="PANTHER" id="PTHR23505">
    <property type="entry name" value="SPINSTER"/>
    <property type="match status" value="1"/>
</dbReference>
<feature type="transmembrane region" description="Helical" evidence="6">
    <location>
        <begin position="187"/>
        <end position="209"/>
    </location>
</feature>
<keyword evidence="5 6" id="KW-0472">Membrane</keyword>
<dbReference type="InterPro" id="IPR020846">
    <property type="entry name" value="MFS_dom"/>
</dbReference>
<dbReference type="InterPro" id="IPR011701">
    <property type="entry name" value="MFS"/>
</dbReference>
<evidence type="ECO:0000256" key="6">
    <source>
        <dbReference type="SAM" id="Phobius"/>
    </source>
</evidence>